<feature type="region of interest" description="Disordered" evidence="1">
    <location>
        <begin position="46"/>
        <end position="244"/>
    </location>
</feature>
<dbReference type="AlphaFoldDB" id="A0A9P5Z4R3"/>
<accession>A0A9P5Z4R3</accession>
<dbReference type="Proteomes" id="UP000807469">
    <property type="component" value="Unassembled WGS sequence"/>
</dbReference>
<comment type="caution">
    <text evidence="2">The sequence shown here is derived from an EMBL/GenBank/DDBJ whole genome shotgun (WGS) entry which is preliminary data.</text>
</comment>
<dbReference type="EMBL" id="MU155198">
    <property type="protein sequence ID" value="KAF9480210.1"/>
    <property type="molecule type" value="Genomic_DNA"/>
</dbReference>
<organism evidence="2 3">
    <name type="scientific">Pholiota conissans</name>
    <dbReference type="NCBI Taxonomy" id="109636"/>
    <lineage>
        <taxon>Eukaryota</taxon>
        <taxon>Fungi</taxon>
        <taxon>Dikarya</taxon>
        <taxon>Basidiomycota</taxon>
        <taxon>Agaricomycotina</taxon>
        <taxon>Agaricomycetes</taxon>
        <taxon>Agaricomycetidae</taxon>
        <taxon>Agaricales</taxon>
        <taxon>Agaricineae</taxon>
        <taxon>Strophariaceae</taxon>
        <taxon>Pholiota</taxon>
    </lineage>
</organism>
<feature type="compositionally biased region" description="Low complexity" evidence="1">
    <location>
        <begin position="121"/>
        <end position="140"/>
    </location>
</feature>
<keyword evidence="3" id="KW-1185">Reference proteome</keyword>
<proteinExistence type="predicted"/>
<dbReference type="OrthoDB" id="3045303at2759"/>
<sequence>MSKKLPYQPPQQDIKDFHPGSSLYGNLALSPPYELPPEKIKPWMSSITHQEEIPMPPEGVAKLKAAMAPHKDWQIPEPAEGSQAPAVPAPVPAPAPKAKEKGKNKKNKKDASAAGKGGSSAPGPSFSRGGAGSSGSAVASQRKGRTSALNRSAKPVPKGKQTVAKSKVHGSLRPHAPHAASKAKALKKPAKAPASPKFKAPRVRAAAAHPQAHPRIVAKAPSRSAPPKKQPIKSREQGKRPHRR</sequence>
<feature type="region of interest" description="Disordered" evidence="1">
    <location>
        <begin position="1"/>
        <end position="31"/>
    </location>
</feature>
<gene>
    <name evidence="2" type="ORF">BDN70DRAFT_877833</name>
</gene>
<feature type="compositionally biased region" description="Low complexity" evidence="1">
    <location>
        <begin position="191"/>
        <end position="215"/>
    </location>
</feature>
<feature type="compositionally biased region" description="Basic residues" evidence="1">
    <location>
        <begin position="166"/>
        <end position="176"/>
    </location>
</feature>
<evidence type="ECO:0000256" key="1">
    <source>
        <dbReference type="SAM" id="MobiDB-lite"/>
    </source>
</evidence>
<reference evidence="2" key="1">
    <citation type="submission" date="2020-11" db="EMBL/GenBank/DDBJ databases">
        <authorList>
            <consortium name="DOE Joint Genome Institute"/>
            <person name="Ahrendt S."/>
            <person name="Riley R."/>
            <person name="Andreopoulos W."/>
            <person name="Labutti K."/>
            <person name="Pangilinan J."/>
            <person name="Ruiz-Duenas F.J."/>
            <person name="Barrasa J.M."/>
            <person name="Sanchez-Garcia M."/>
            <person name="Camarero S."/>
            <person name="Miyauchi S."/>
            <person name="Serrano A."/>
            <person name="Linde D."/>
            <person name="Babiker R."/>
            <person name="Drula E."/>
            <person name="Ayuso-Fernandez I."/>
            <person name="Pacheco R."/>
            <person name="Padilla G."/>
            <person name="Ferreira P."/>
            <person name="Barriuso J."/>
            <person name="Kellner H."/>
            <person name="Castanera R."/>
            <person name="Alfaro M."/>
            <person name="Ramirez L."/>
            <person name="Pisabarro A.G."/>
            <person name="Kuo A."/>
            <person name="Tritt A."/>
            <person name="Lipzen A."/>
            <person name="He G."/>
            <person name="Yan M."/>
            <person name="Ng V."/>
            <person name="Cullen D."/>
            <person name="Martin F."/>
            <person name="Rosso M.-N."/>
            <person name="Henrissat B."/>
            <person name="Hibbett D."/>
            <person name="Martinez A.T."/>
            <person name="Grigoriev I.V."/>
        </authorList>
    </citation>
    <scope>NUCLEOTIDE SEQUENCE</scope>
    <source>
        <strain evidence="2">CIRM-BRFM 674</strain>
    </source>
</reference>
<protein>
    <submittedName>
        <fullName evidence="2">Uncharacterized protein</fullName>
    </submittedName>
</protein>
<evidence type="ECO:0000313" key="3">
    <source>
        <dbReference type="Proteomes" id="UP000807469"/>
    </source>
</evidence>
<evidence type="ECO:0000313" key="2">
    <source>
        <dbReference type="EMBL" id="KAF9480210.1"/>
    </source>
</evidence>
<feature type="compositionally biased region" description="Basic and acidic residues" evidence="1">
    <location>
        <begin position="233"/>
        <end position="244"/>
    </location>
</feature>
<name>A0A9P5Z4R3_9AGAR</name>